<reference evidence="2" key="1">
    <citation type="journal article" date="2014" name="Int. J. Syst. Evol. Microbiol.">
        <title>Complete genome sequence of Corynebacterium casei LMG S-19264T (=DSM 44701T), isolated from a smear-ripened cheese.</title>
        <authorList>
            <consortium name="US DOE Joint Genome Institute (JGI-PGF)"/>
            <person name="Walter F."/>
            <person name="Albersmeier A."/>
            <person name="Kalinowski J."/>
            <person name="Ruckert C."/>
        </authorList>
    </citation>
    <scope>NUCLEOTIDE SEQUENCE</scope>
    <source>
        <strain evidence="2">JCM 18487</strain>
    </source>
</reference>
<reference evidence="2" key="2">
    <citation type="submission" date="2020-09" db="EMBL/GenBank/DDBJ databases">
        <authorList>
            <person name="Sun Q."/>
            <person name="Ohkuma M."/>
        </authorList>
    </citation>
    <scope>NUCLEOTIDE SEQUENCE</scope>
    <source>
        <strain evidence="2">JCM 18487</strain>
    </source>
</reference>
<evidence type="ECO:0000313" key="3">
    <source>
        <dbReference type="Proteomes" id="UP000637695"/>
    </source>
</evidence>
<evidence type="ECO:0000313" key="2">
    <source>
        <dbReference type="EMBL" id="GGJ11487.1"/>
    </source>
</evidence>
<gene>
    <name evidence="2" type="ORF">GCM10010885_21010</name>
</gene>
<evidence type="ECO:0000256" key="1">
    <source>
        <dbReference type="SAM" id="Phobius"/>
    </source>
</evidence>
<organism evidence="2 3">
    <name type="scientific">Alicyclobacillus cellulosilyticus</name>
    <dbReference type="NCBI Taxonomy" id="1003997"/>
    <lineage>
        <taxon>Bacteria</taxon>
        <taxon>Bacillati</taxon>
        <taxon>Bacillota</taxon>
        <taxon>Bacilli</taxon>
        <taxon>Bacillales</taxon>
        <taxon>Alicyclobacillaceae</taxon>
        <taxon>Alicyclobacillus</taxon>
    </lineage>
</organism>
<keyword evidence="1" id="KW-0472">Membrane</keyword>
<accession>A0A917NMC0</accession>
<sequence length="95" mass="10688">MGRWKVRMARSRVRSFVYACALLSLLAYGVPRLPALRPGWAGTFSMLWILFAGLAFAANVYFAVGADRERSRMLAEKEIAPAPHAGEVRLRRRAH</sequence>
<comment type="caution">
    <text evidence="2">The sequence shown here is derived from an EMBL/GenBank/DDBJ whole genome shotgun (WGS) entry which is preliminary data.</text>
</comment>
<keyword evidence="3" id="KW-1185">Reference proteome</keyword>
<keyword evidence="1" id="KW-1133">Transmembrane helix</keyword>
<keyword evidence="1" id="KW-0812">Transmembrane</keyword>
<dbReference type="RefSeq" id="WP_229776816.1">
    <property type="nucleotide sequence ID" value="NZ_BMOY01000038.1"/>
</dbReference>
<dbReference type="Proteomes" id="UP000637695">
    <property type="component" value="Unassembled WGS sequence"/>
</dbReference>
<dbReference type="AlphaFoldDB" id="A0A917NMC0"/>
<feature type="transmembrane region" description="Helical" evidence="1">
    <location>
        <begin position="45"/>
        <end position="64"/>
    </location>
</feature>
<protein>
    <submittedName>
        <fullName evidence="2">Uncharacterized protein</fullName>
    </submittedName>
</protein>
<dbReference type="EMBL" id="BMOY01000038">
    <property type="protein sequence ID" value="GGJ11487.1"/>
    <property type="molecule type" value="Genomic_DNA"/>
</dbReference>
<proteinExistence type="predicted"/>
<name>A0A917NMC0_9BACL</name>